<keyword evidence="1" id="KW-1133">Transmembrane helix</keyword>
<name>A0ABQ2CUX9_9DEIO</name>
<accession>A0ABQ2CUX9</accession>
<feature type="transmembrane region" description="Helical" evidence="1">
    <location>
        <begin position="35"/>
        <end position="57"/>
    </location>
</feature>
<dbReference type="EMBL" id="BMOD01000002">
    <property type="protein sequence ID" value="GGJ23219.1"/>
    <property type="molecule type" value="Genomic_DNA"/>
</dbReference>
<comment type="caution">
    <text evidence="2">The sequence shown here is derived from an EMBL/GenBank/DDBJ whole genome shotgun (WGS) entry which is preliminary data.</text>
</comment>
<gene>
    <name evidence="2" type="ORF">GCM10008938_06770</name>
</gene>
<proteinExistence type="predicted"/>
<dbReference type="Proteomes" id="UP000632222">
    <property type="component" value="Unassembled WGS sequence"/>
</dbReference>
<keyword evidence="3" id="KW-1185">Reference proteome</keyword>
<sequence>MRFVFPLTLLIPLSGVTLAHEALDLADPSLGSAAIISIWVFAVLAGVGFLISLGLLLGNLGRKQNLVMAGAIGAVLSAGVAGAAGYALYLKQNSVSDRITLHQTRNGWTTAYGRKIYLQNLVILPVNEIKDILSESELGQKLQVPMLGLDVELPKQQLVHLSFMVPAEGTFLAMDGKLTIRGVSKAEFEKFLNTPQNTSTQGSNP</sequence>
<protein>
    <submittedName>
        <fullName evidence="2">Uncharacterized protein</fullName>
    </submittedName>
</protein>
<organism evidence="2 3">
    <name type="scientific">Deinococcus roseus</name>
    <dbReference type="NCBI Taxonomy" id="392414"/>
    <lineage>
        <taxon>Bacteria</taxon>
        <taxon>Thermotogati</taxon>
        <taxon>Deinococcota</taxon>
        <taxon>Deinococci</taxon>
        <taxon>Deinococcales</taxon>
        <taxon>Deinococcaceae</taxon>
        <taxon>Deinococcus</taxon>
    </lineage>
</organism>
<feature type="transmembrane region" description="Helical" evidence="1">
    <location>
        <begin position="66"/>
        <end position="89"/>
    </location>
</feature>
<evidence type="ECO:0000313" key="3">
    <source>
        <dbReference type="Proteomes" id="UP000632222"/>
    </source>
</evidence>
<evidence type="ECO:0000256" key="1">
    <source>
        <dbReference type="SAM" id="Phobius"/>
    </source>
</evidence>
<dbReference type="RefSeq" id="WP_188999895.1">
    <property type="nucleotide sequence ID" value="NZ_BMOD01000002.1"/>
</dbReference>
<reference evidence="3" key="1">
    <citation type="journal article" date="2019" name="Int. J. Syst. Evol. Microbiol.">
        <title>The Global Catalogue of Microorganisms (GCM) 10K type strain sequencing project: providing services to taxonomists for standard genome sequencing and annotation.</title>
        <authorList>
            <consortium name="The Broad Institute Genomics Platform"/>
            <consortium name="The Broad Institute Genome Sequencing Center for Infectious Disease"/>
            <person name="Wu L."/>
            <person name="Ma J."/>
        </authorList>
    </citation>
    <scope>NUCLEOTIDE SEQUENCE [LARGE SCALE GENOMIC DNA]</scope>
    <source>
        <strain evidence="3">JCM 14370</strain>
    </source>
</reference>
<evidence type="ECO:0000313" key="2">
    <source>
        <dbReference type="EMBL" id="GGJ23219.1"/>
    </source>
</evidence>
<keyword evidence="1" id="KW-0812">Transmembrane</keyword>
<keyword evidence="1" id="KW-0472">Membrane</keyword>